<keyword evidence="5 8" id="KW-0548">Nucleotidyltransferase</keyword>
<evidence type="ECO:0000256" key="3">
    <source>
        <dbReference type="ARBA" id="ARBA00022478"/>
    </source>
</evidence>
<dbReference type="InterPro" id="IPR046950">
    <property type="entry name" value="DNA-dir_Rpol_C_phage-type"/>
</dbReference>
<dbReference type="InterPro" id="IPR043502">
    <property type="entry name" value="DNA/RNA_pol_sf"/>
</dbReference>
<evidence type="ECO:0000256" key="7">
    <source>
        <dbReference type="ARBA" id="ARBA00048552"/>
    </source>
</evidence>
<dbReference type="HOGENOM" id="CLU_007518_0_0_1"/>
<dbReference type="EMBL" id="GG692401">
    <property type="protein sequence ID" value="EER31317.1"/>
    <property type="molecule type" value="Genomic_DNA"/>
</dbReference>
<gene>
    <name evidence="10" type="ORF">CTRG_05047</name>
</gene>
<dbReference type="PANTHER" id="PTHR10102">
    <property type="entry name" value="DNA-DIRECTED RNA POLYMERASE, MITOCHONDRIAL"/>
    <property type="match status" value="1"/>
</dbReference>
<dbReference type="InterPro" id="IPR002092">
    <property type="entry name" value="DNA-dir_Rpol_phage-type"/>
</dbReference>
<dbReference type="eggNOG" id="KOG1038">
    <property type="taxonomic scope" value="Eukaryota"/>
</dbReference>
<dbReference type="InterPro" id="IPR029262">
    <property type="entry name" value="RPOL_N"/>
</dbReference>
<dbReference type="SMART" id="SM01311">
    <property type="entry name" value="RPOL_N"/>
    <property type="match status" value="1"/>
</dbReference>
<evidence type="ECO:0000256" key="8">
    <source>
        <dbReference type="RuleBase" id="RU003805"/>
    </source>
</evidence>
<dbReference type="GeneID" id="8299203"/>
<protein>
    <recommendedName>
        <fullName evidence="2 8">DNA-directed RNA polymerase</fullName>
        <ecNumber evidence="2 8">2.7.7.6</ecNumber>
    </recommendedName>
</protein>
<comment type="function">
    <text evidence="8">DNA-dependent RNA polymerase catalyzes the transcription of DNA into RNA using the four ribonucleoside triphosphates as substrates.</text>
</comment>
<dbReference type="GO" id="GO:0006390">
    <property type="term" value="P:mitochondrial transcription"/>
    <property type="evidence" value="ECO:0007669"/>
    <property type="project" value="TreeGrafter"/>
</dbReference>
<evidence type="ECO:0000256" key="6">
    <source>
        <dbReference type="ARBA" id="ARBA00023163"/>
    </source>
</evidence>
<dbReference type="AlphaFoldDB" id="C5MG54"/>
<dbReference type="OrthoDB" id="276422at2759"/>
<dbReference type="PROSITE" id="PS00489">
    <property type="entry name" value="RNA_POL_PHAGE_2"/>
    <property type="match status" value="1"/>
</dbReference>
<dbReference type="GO" id="GO:0001018">
    <property type="term" value="F:mitochondrial promoter sequence-specific DNA binding"/>
    <property type="evidence" value="ECO:0007669"/>
    <property type="project" value="TreeGrafter"/>
</dbReference>
<keyword evidence="4 8" id="KW-0808">Transferase</keyword>
<dbReference type="GO" id="GO:0003899">
    <property type="term" value="F:DNA-directed RNA polymerase activity"/>
    <property type="evidence" value="ECO:0007669"/>
    <property type="project" value="UniProtKB-EC"/>
</dbReference>
<dbReference type="Pfam" id="PF00940">
    <property type="entry name" value="RNA_pol"/>
    <property type="match status" value="1"/>
</dbReference>
<dbReference type="Gene3D" id="1.10.150.20">
    <property type="entry name" value="5' to 3' exonuclease, C-terminal subdomain"/>
    <property type="match status" value="1"/>
</dbReference>
<organism evidence="10 11">
    <name type="scientific">Candida tropicalis (strain ATCC MYA-3404 / T1)</name>
    <name type="common">Yeast</name>
    <dbReference type="NCBI Taxonomy" id="294747"/>
    <lineage>
        <taxon>Eukaryota</taxon>
        <taxon>Fungi</taxon>
        <taxon>Dikarya</taxon>
        <taxon>Ascomycota</taxon>
        <taxon>Saccharomycotina</taxon>
        <taxon>Pichiomycetes</taxon>
        <taxon>Debaryomycetaceae</taxon>
        <taxon>Candida/Lodderomyces clade</taxon>
        <taxon>Candida</taxon>
    </lineage>
</organism>
<reference evidence="10 11" key="1">
    <citation type="journal article" date="2009" name="Nature">
        <title>Evolution of pathogenicity and sexual reproduction in eight Candida genomes.</title>
        <authorList>
            <person name="Butler G."/>
            <person name="Rasmussen M.D."/>
            <person name="Lin M.F."/>
            <person name="Santos M.A."/>
            <person name="Sakthikumar S."/>
            <person name="Munro C.A."/>
            <person name="Rheinbay E."/>
            <person name="Grabherr M."/>
            <person name="Forche A."/>
            <person name="Reedy J.L."/>
            <person name="Agrafioti I."/>
            <person name="Arnaud M.B."/>
            <person name="Bates S."/>
            <person name="Brown A.J."/>
            <person name="Brunke S."/>
            <person name="Costanzo M.C."/>
            <person name="Fitzpatrick D.A."/>
            <person name="de Groot P.W."/>
            <person name="Harris D."/>
            <person name="Hoyer L.L."/>
            <person name="Hube B."/>
            <person name="Klis F.M."/>
            <person name="Kodira C."/>
            <person name="Lennard N."/>
            <person name="Logue M.E."/>
            <person name="Martin R."/>
            <person name="Neiman A.M."/>
            <person name="Nikolaou E."/>
            <person name="Quail M.A."/>
            <person name="Quinn J."/>
            <person name="Santos M.C."/>
            <person name="Schmitzberger F.F."/>
            <person name="Sherlock G."/>
            <person name="Shah P."/>
            <person name="Silverstein K.A."/>
            <person name="Skrzypek M.S."/>
            <person name="Soll D."/>
            <person name="Staggs R."/>
            <person name="Stansfield I."/>
            <person name="Stumpf M.P."/>
            <person name="Sudbery P.E."/>
            <person name="Srikantha T."/>
            <person name="Zeng Q."/>
            <person name="Berman J."/>
            <person name="Berriman M."/>
            <person name="Heitman J."/>
            <person name="Gow N.A."/>
            <person name="Lorenz M.C."/>
            <person name="Birren B.W."/>
            <person name="Kellis M."/>
            <person name="Cuomo C.A."/>
        </authorList>
    </citation>
    <scope>NUCLEOTIDE SEQUENCE [LARGE SCALE GENOMIC DNA]</scope>
    <source>
        <strain evidence="11">ATCC MYA-3404 / T1</strain>
    </source>
</reference>
<evidence type="ECO:0000256" key="1">
    <source>
        <dbReference type="ARBA" id="ARBA00009493"/>
    </source>
</evidence>
<dbReference type="STRING" id="294747.C5MG54"/>
<evidence type="ECO:0000256" key="5">
    <source>
        <dbReference type="ARBA" id="ARBA00022695"/>
    </source>
</evidence>
<dbReference type="EC" id="2.7.7.6" evidence="2 8"/>
<dbReference type="Gene3D" id="1.10.287.280">
    <property type="match status" value="1"/>
</dbReference>
<comment type="similarity">
    <text evidence="1 8">Belongs to the phage and mitochondrial RNA polymerase family.</text>
</comment>
<evidence type="ECO:0000256" key="2">
    <source>
        <dbReference type="ARBA" id="ARBA00012418"/>
    </source>
</evidence>
<name>C5MG54_CANTT</name>
<evidence type="ECO:0000259" key="9">
    <source>
        <dbReference type="SMART" id="SM01311"/>
    </source>
</evidence>
<dbReference type="VEuPathDB" id="FungiDB:CTRG_05047"/>
<dbReference type="InterPro" id="IPR037159">
    <property type="entry name" value="RNA_POL_N_sf"/>
</dbReference>
<keyword evidence="11" id="KW-1185">Reference proteome</keyword>
<dbReference type="Proteomes" id="UP000002037">
    <property type="component" value="Unassembled WGS sequence"/>
</dbReference>
<dbReference type="PANTHER" id="PTHR10102:SF0">
    <property type="entry name" value="DNA-DIRECTED RNA POLYMERASE, MITOCHONDRIAL"/>
    <property type="match status" value="1"/>
</dbReference>
<keyword evidence="3 8" id="KW-0240">DNA-directed RNA polymerase</keyword>
<evidence type="ECO:0000313" key="11">
    <source>
        <dbReference type="Proteomes" id="UP000002037"/>
    </source>
</evidence>
<keyword evidence="6 8" id="KW-0804">Transcription</keyword>
<sequence>MKSFKLPRRLSYILRGHYSTRVSLTQPPTQFTTSIFDIANDIPKTLPRSSHVQLTKFYQSIKTQDLELASVLLSEISKNALKSIINKSRNISIEFYFDCLKIILENYLNSGTFKPINLLRQNVEEYQNILSRFDEVLPEQEDIEMSILKSIIHTYSVSKKSKSTSMFTIPIMEYFITVLNSFKIDVQKLYLSTEEEELRKYLVEICQIKNIKLVSVTTNMDKELKNFNVPIDSYLDKYGGIDYDGICNYISDNKFKWNNKEIKTRLFQFYETLPKEEAEKFMNEYLQFNKVKEISIESFTNRIVHASSKASKEFQRSFGFVHSESDLLSEWIALISDHTNKLLSIKIPVSDDEKTLQYFKPFLETVSVESIASYVVQSLLGTGDNNRLQVILQKMRYSYPSILSQQGGSSKKNSTIFKYITDDSYNKLTEVFINIIVENCKIFISEEEQEKFQNTMKLQNRTIPPEFKINDGSNKYPAFFIAKEYDSRIGYAVYTIDIHPYLESKLETFTTGTYFRYLPLLCPPKPWTNSQNGGYLNYQTRLIATTDTVHKKLLEKAGVRGQLDSAYNCLDQIGNTPWAINPQMLDVFNKVINYPNGFLEIPAIIPDSNLPSKERRELKNLRTSIEITNKVANAFGKNGDLLYHCYMLDFRGRVYTFSPLTHYGSDLTRSLFLFWKSQPLGENGFYWVKYQLASLFGIKNCEEFYEENKQNIIDSAMNPLDGSRWWMKADKPFCALSVCFEIKNILDFQESGNNIEDYLSRLPIHQDGSCNGLQHYAALAADENGGRAVNLIGVGDSKQDVYIEVMKVVRGKIEKDIKDAKLPEETIDLAKFYLKILCRKLVKRPVMTTVYGVTLAGASAQIKSTIKEILDEHRTNPEINTFDQETLARLSTFKLNHTMYLARKVLESIDELFGHAKQIETWLLQNTKRILTAYNVKLLDYVQEKDTKLYENIFKRSVSYTPMSWTAPSGFPVIQIYRQIKHKMSSGPMEELTIRNWNKLYPMDRYKHELAIAPNFIHSLDASHMFMTCEEANKQGITFSAIHDSYWTHPVHVDQLSRILREKFVELYSFDYLEYVKQEFIAQVKGSYQLVEFDPDSYPELATKIKEIRKKYPERMKVHKLALELREMTEQGEEHIMRKLYHEYKPEVYHTVSTKTYHYSNVLSPEVPKLRRNRVAMFVPVVILDVPPKGNLDITNVLNSKYFFS</sequence>
<dbReference type="GO" id="GO:0034245">
    <property type="term" value="C:mitochondrial DNA-directed RNA polymerase complex"/>
    <property type="evidence" value="ECO:0007669"/>
    <property type="project" value="TreeGrafter"/>
</dbReference>
<dbReference type="PROSITE" id="PS00900">
    <property type="entry name" value="RNA_POL_PHAGE_1"/>
    <property type="match status" value="1"/>
</dbReference>
<dbReference type="SUPFAM" id="SSF56672">
    <property type="entry name" value="DNA/RNA polymerases"/>
    <property type="match status" value="1"/>
</dbReference>
<feature type="domain" description="DNA-directed RNA polymerase N-terminal" evidence="9">
    <location>
        <begin position="291"/>
        <end position="575"/>
    </location>
</feature>
<evidence type="ECO:0000256" key="4">
    <source>
        <dbReference type="ARBA" id="ARBA00022679"/>
    </source>
</evidence>
<proteinExistence type="inferred from homology"/>
<dbReference type="Gene3D" id="1.10.1320.10">
    <property type="entry name" value="DNA-directed RNA polymerase, N-terminal domain"/>
    <property type="match status" value="1"/>
</dbReference>
<comment type="catalytic activity">
    <reaction evidence="7 8">
        <text>RNA(n) + a ribonucleoside 5'-triphosphate = RNA(n+1) + diphosphate</text>
        <dbReference type="Rhea" id="RHEA:21248"/>
        <dbReference type="Rhea" id="RHEA-COMP:14527"/>
        <dbReference type="Rhea" id="RHEA-COMP:17342"/>
        <dbReference type="ChEBI" id="CHEBI:33019"/>
        <dbReference type="ChEBI" id="CHEBI:61557"/>
        <dbReference type="ChEBI" id="CHEBI:140395"/>
        <dbReference type="EC" id="2.7.7.6"/>
    </reaction>
</comment>
<dbReference type="Pfam" id="PF14700">
    <property type="entry name" value="RPOL_N"/>
    <property type="match status" value="1"/>
</dbReference>
<evidence type="ECO:0000313" key="10">
    <source>
        <dbReference type="EMBL" id="EER31317.1"/>
    </source>
</evidence>
<dbReference type="RefSeq" id="XP_002550749.1">
    <property type="nucleotide sequence ID" value="XM_002550703.1"/>
</dbReference>
<dbReference type="KEGG" id="ctp:CTRG_05047"/>
<accession>C5MG54</accession>